<dbReference type="AlphaFoldDB" id="A0A4Q1BJU2"/>
<dbReference type="InterPro" id="IPR047180">
    <property type="entry name" value="HoxX-like"/>
</dbReference>
<evidence type="ECO:0000313" key="3">
    <source>
        <dbReference type="Proteomes" id="UP000289152"/>
    </source>
</evidence>
<evidence type="ECO:0000256" key="1">
    <source>
        <dbReference type="SAM" id="MobiDB-lite"/>
    </source>
</evidence>
<reference evidence="2 3" key="1">
    <citation type="submission" date="2016-06" db="EMBL/GenBank/DDBJ databases">
        <title>Evolution of pathogenesis and genome organization in the Tremellales.</title>
        <authorList>
            <person name="Cuomo C."/>
            <person name="Litvintseva A."/>
            <person name="Heitman J."/>
            <person name="Chen Y."/>
            <person name="Sun S."/>
            <person name="Springer D."/>
            <person name="Dromer F."/>
            <person name="Young S."/>
            <person name="Zeng Q."/>
            <person name="Chapman S."/>
            <person name="Gujja S."/>
            <person name="Saif S."/>
            <person name="Birren B."/>
        </authorList>
    </citation>
    <scope>NUCLEOTIDE SEQUENCE [LARGE SCALE GENOMIC DNA]</scope>
    <source>
        <strain evidence="2 3">ATCC 28783</strain>
    </source>
</reference>
<dbReference type="InterPro" id="IPR001753">
    <property type="entry name" value="Enoyl-CoA_hydra/iso"/>
</dbReference>
<dbReference type="Pfam" id="PF00378">
    <property type="entry name" value="ECH_1"/>
    <property type="match status" value="1"/>
</dbReference>
<evidence type="ECO:0008006" key="4">
    <source>
        <dbReference type="Google" id="ProtNLM"/>
    </source>
</evidence>
<feature type="compositionally biased region" description="Polar residues" evidence="1">
    <location>
        <begin position="13"/>
        <end position="26"/>
    </location>
</feature>
<dbReference type="CDD" id="cd06558">
    <property type="entry name" value="crotonase-like"/>
    <property type="match status" value="1"/>
</dbReference>
<dbReference type="Gene3D" id="3.90.226.10">
    <property type="entry name" value="2-enoyl-CoA Hydratase, Chain A, domain 1"/>
    <property type="match status" value="1"/>
</dbReference>
<dbReference type="EMBL" id="SDIL01000055">
    <property type="protein sequence ID" value="RXK38011.1"/>
    <property type="molecule type" value="Genomic_DNA"/>
</dbReference>
<feature type="region of interest" description="Disordered" evidence="1">
    <location>
        <begin position="859"/>
        <end position="887"/>
    </location>
</feature>
<dbReference type="STRING" id="5217.A0A4Q1BJU2"/>
<dbReference type="InterPro" id="IPR036477">
    <property type="entry name" value="Formyl_transf_N_sf"/>
</dbReference>
<feature type="compositionally biased region" description="Polar residues" evidence="1">
    <location>
        <begin position="876"/>
        <end position="887"/>
    </location>
</feature>
<dbReference type="PANTHER" id="PTHR43388:SF1">
    <property type="entry name" value="HYDROGENASE MATURATION FACTOR HOXX"/>
    <property type="match status" value="1"/>
</dbReference>
<comment type="caution">
    <text evidence="2">The sequence shown here is derived from an EMBL/GenBank/DDBJ whole genome shotgun (WGS) entry which is preliminary data.</text>
</comment>
<gene>
    <name evidence="2" type="ORF">M231_04680</name>
</gene>
<dbReference type="InParanoid" id="A0A4Q1BJU2"/>
<feature type="compositionally biased region" description="Basic and acidic residues" evidence="1">
    <location>
        <begin position="859"/>
        <end position="872"/>
    </location>
</feature>
<dbReference type="VEuPathDB" id="FungiDB:TREMEDRAFT_58460"/>
<feature type="region of interest" description="Disordered" evidence="1">
    <location>
        <begin position="1"/>
        <end position="27"/>
    </location>
</feature>
<accession>A0A4Q1BJU2</accession>
<dbReference type="OrthoDB" id="5126881at2759"/>
<organism evidence="2 3">
    <name type="scientific">Tremella mesenterica</name>
    <name type="common">Jelly fungus</name>
    <dbReference type="NCBI Taxonomy" id="5217"/>
    <lineage>
        <taxon>Eukaryota</taxon>
        <taxon>Fungi</taxon>
        <taxon>Dikarya</taxon>
        <taxon>Basidiomycota</taxon>
        <taxon>Agaricomycotina</taxon>
        <taxon>Tremellomycetes</taxon>
        <taxon>Tremellales</taxon>
        <taxon>Tremellaceae</taxon>
        <taxon>Tremella</taxon>
    </lineage>
</organism>
<feature type="region of interest" description="Disordered" evidence="1">
    <location>
        <begin position="1092"/>
        <end position="1115"/>
    </location>
</feature>
<protein>
    <recommendedName>
        <fullName evidence="4">Formyl transferase C-terminal domain-containing protein</fullName>
    </recommendedName>
</protein>
<evidence type="ECO:0000313" key="2">
    <source>
        <dbReference type="EMBL" id="RXK38011.1"/>
    </source>
</evidence>
<dbReference type="SUPFAM" id="SSF52096">
    <property type="entry name" value="ClpP/crotonase"/>
    <property type="match status" value="1"/>
</dbReference>
<proteinExistence type="predicted"/>
<feature type="region of interest" description="Disordered" evidence="1">
    <location>
        <begin position="932"/>
        <end position="953"/>
    </location>
</feature>
<dbReference type="Proteomes" id="UP000289152">
    <property type="component" value="Unassembled WGS sequence"/>
</dbReference>
<name>A0A4Q1BJU2_TREME</name>
<dbReference type="SUPFAM" id="SSF53328">
    <property type="entry name" value="Formyltransferase"/>
    <property type="match status" value="1"/>
</dbReference>
<sequence>MINTLESIPQEESPGQQISSNENISPQKVHVPHNHRYKENKEVTKIVKSYLRSTAYDCPSTEGIPFPIKELNFSNQASLGPWITVPEKYKAMRDWRILIVCTAVNSMTQQFHCLLSMLKFNSVSIQMATNEKDVVAAVETWKPQLVIGTFLTMKVPESVFKNVLTLIVHPGPPGDVGPSSLDWALMGDDGSLPSTDALNHLMTGSLVHNDIRPRQKWGCVVFQANEELDAGAVWAWEHYDLPVIGSITKSQLYQSYHRPAAVKALIKAMCRIFRQSREMGGLKQMEFPEAKLKWHDISVSGSILPEKLCDRPILRPKDRKIDFALITAIDAKRIIASADSQPGAQLSPPTTDSTTAILIYGAHVELSPPPFSIWSSLGVHYWEDVPAGRIIASRDGALCFKTKSCSKSGCAECGVAVWVEMGRVPKKAGQPLEPKIPLKLAIQRSGHGAFLKGVGDWPQYMMYQVPGTYQEIYIDSVSLQDRSIVQFVHFNFYNGAMSTTKCHNLLRMLQWCTHPSRGNVRALVLMGGLTCFSNGIDLCTIEAAYSPGEETMRNIIAMDDVCEFLLSDVLAERGIMTMACLKGNAGAGGVALATNCSFVIGSKTAVFNPGYKGIGLTGAENHTFTYNHRTGDTMAERLLTDLIPMSASQSQAIGLIDHSTGTFDMTPLQIDITMKSLCLAILNSTISSPIASSITPAPWARPSRSSPPSKDISLTTAYTQSQIKYMSNIPIPIAHLRHIEEEEMTIDSFDPLRSKRYHPRRYAFVRKVKATSTPLRYAHHLSNGEKDIESTPQFDLTFPDYLKGCYWTLAGLKIPRDLIKDQRSLSHFTRSENSSSNGDEANISGTTAFTETDYIINEDVGKQEKSPTKPNKDIILSSSLSRSKTIQSPTEIPTLTTAVVKGINNPKDKSMISNNDGMNGKDQNKIISKEGGNHLSPSIPMENASIRSRSSQGKMSRFLTMLKRGNGEQYRQIEKESKKEEPMIKRMFGSSTRRPQTSYVKQQSPLITGAVFVPPTVKQPSNQNSEELPSLTVEKASIENQPVKNDQVIKPQRPVTAGQMTIGKNAGRRLKTGNHYTLPEVPNADIIDFPCIYNPAPEENEGNGREEEGQTGRAY</sequence>
<dbReference type="PANTHER" id="PTHR43388">
    <property type="entry name" value="HYDROGENASE MATURATION FACTOR HOXX"/>
    <property type="match status" value="1"/>
</dbReference>
<dbReference type="Gene3D" id="3.40.50.12230">
    <property type="match status" value="1"/>
</dbReference>
<feature type="compositionally biased region" description="Basic and acidic residues" evidence="1">
    <location>
        <begin position="1102"/>
        <end position="1115"/>
    </location>
</feature>
<keyword evidence="3" id="KW-1185">Reference proteome</keyword>
<dbReference type="InterPro" id="IPR029045">
    <property type="entry name" value="ClpP/crotonase-like_dom_sf"/>
</dbReference>